<dbReference type="SUPFAM" id="SSF56801">
    <property type="entry name" value="Acetyl-CoA synthetase-like"/>
    <property type="match status" value="1"/>
</dbReference>
<comment type="similarity">
    <text evidence="1">Belongs to the ATP-dependent AMP-binding enzyme family.</text>
</comment>
<reference evidence="8" key="1">
    <citation type="journal article" date="2019" name="Int. J. Syst. Evol. Microbiol.">
        <title>The Global Catalogue of Microorganisms (GCM) 10K type strain sequencing project: providing services to taxonomists for standard genome sequencing and annotation.</title>
        <authorList>
            <consortium name="The Broad Institute Genomics Platform"/>
            <consortium name="The Broad Institute Genome Sequencing Center for Infectious Disease"/>
            <person name="Wu L."/>
            <person name="Ma J."/>
        </authorList>
    </citation>
    <scope>NUCLEOTIDE SEQUENCE [LARGE SCALE GENOMIC DNA]</scope>
    <source>
        <strain evidence="8">JCM 14545</strain>
    </source>
</reference>
<dbReference type="InterPro" id="IPR045851">
    <property type="entry name" value="AMP-bd_C_sf"/>
</dbReference>
<dbReference type="EMBL" id="BAAANN010000001">
    <property type="protein sequence ID" value="GAA1939602.1"/>
    <property type="molecule type" value="Genomic_DNA"/>
</dbReference>
<dbReference type="InterPro" id="IPR025110">
    <property type="entry name" value="AMP-bd_C"/>
</dbReference>
<name>A0ABP5BD96_9PSEU</name>
<keyword evidence="3" id="KW-0276">Fatty acid metabolism</keyword>
<keyword evidence="2 7" id="KW-0436">Ligase</keyword>
<protein>
    <submittedName>
        <fullName evidence="7">Fatty acyl-AMP ligase</fullName>
    </submittedName>
</protein>
<evidence type="ECO:0000313" key="7">
    <source>
        <dbReference type="EMBL" id="GAA1939602.1"/>
    </source>
</evidence>
<organism evidence="7 8">
    <name type="scientific">Amycolatopsis minnesotensis</name>
    <dbReference type="NCBI Taxonomy" id="337894"/>
    <lineage>
        <taxon>Bacteria</taxon>
        <taxon>Bacillati</taxon>
        <taxon>Actinomycetota</taxon>
        <taxon>Actinomycetes</taxon>
        <taxon>Pseudonocardiales</taxon>
        <taxon>Pseudonocardiaceae</taxon>
        <taxon>Amycolatopsis</taxon>
    </lineage>
</organism>
<dbReference type="CDD" id="cd05931">
    <property type="entry name" value="FAAL"/>
    <property type="match status" value="1"/>
</dbReference>
<evidence type="ECO:0000256" key="4">
    <source>
        <dbReference type="ARBA" id="ARBA00023098"/>
    </source>
</evidence>
<dbReference type="Gene3D" id="3.40.50.12780">
    <property type="entry name" value="N-terminal domain of ligase-like"/>
    <property type="match status" value="1"/>
</dbReference>
<accession>A0ABP5BD96</accession>
<sequence length="576" mass="61584">MAYQDIVFSAEFGPLTSSLASRWDSDRPAFTFVDYGERREGVSTTLSWAELDLRARALAARLGGLTTPGERVAVLCPQNLDYIVAFYGALYAGVIAVPLFAPEVSAHGERLVGALADSDPEVWLTSDSAVADIRGLLDAHPVPRPKHLVAVDTVDPALAANYSSVELTPDQPAYLQYTSGSTRKPAGAVITHRALAANVRQIVEAYGTGEDSTCAGWLPFFHDMGLLQLVCLPVHVGCHSVFTTPYAFTRKPLRWLHLMSGRKDVITAAPNFAFSYTAAKLAAGGDAGGIDLSGVRAAINGSEPVRAETIDGFLAAAGPLGFRAEAHRPSYGLAEATVFVSTTAPRPPRVAVLDRVELGAGRAIVVEAGHDRALSLVSAGLPVGQQLRVVDPATGTPLPDGSVGEIWLHGPNIATGYWRQATRSAESFDGTLTEGEPRSGWLRTGDLGVWHDGEVYLTGRLKDLIIIDGKNHYPQDIEATAQDAHPALRRDRLAVFSVTHDGREAPVVVAEYSNHVADADRNTEEIERAVRAAVAKHHDLRLHEFVLVPPGTVLRTSSGKIARSATRSHYLSGGLS</sequence>
<evidence type="ECO:0000313" key="8">
    <source>
        <dbReference type="Proteomes" id="UP001501116"/>
    </source>
</evidence>
<keyword evidence="8" id="KW-1185">Reference proteome</keyword>
<dbReference type="InterPro" id="IPR042099">
    <property type="entry name" value="ANL_N_sf"/>
</dbReference>
<proteinExistence type="inferred from homology"/>
<gene>
    <name evidence="7" type="ORF">GCM10009754_03400</name>
</gene>
<feature type="domain" description="AMP-dependent synthetase/ligase" evidence="5">
    <location>
        <begin position="26"/>
        <end position="418"/>
    </location>
</feature>
<evidence type="ECO:0000259" key="6">
    <source>
        <dbReference type="Pfam" id="PF23024"/>
    </source>
</evidence>
<keyword evidence="4" id="KW-0443">Lipid metabolism</keyword>
<dbReference type="InterPro" id="IPR040097">
    <property type="entry name" value="FAAL/FAAC"/>
</dbReference>
<dbReference type="Proteomes" id="UP001501116">
    <property type="component" value="Unassembled WGS sequence"/>
</dbReference>
<comment type="caution">
    <text evidence="7">The sequence shown here is derived from an EMBL/GenBank/DDBJ whole genome shotgun (WGS) entry which is preliminary data.</text>
</comment>
<dbReference type="PANTHER" id="PTHR22754:SF32">
    <property type="entry name" value="DISCO-INTERACTING PROTEIN 2"/>
    <property type="match status" value="1"/>
</dbReference>
<dbReference type="RefSeq" id="WP_344412552.1">
    <property type="nucleotide sequence ID" value="NZ_BAAANN010000001.1"/>
</dbReference>
<dbReference type="InterPro" id="IPR000873">
    <property type="entry name" value="AMP-dep_synth/lig_dom"/>
</dbReference>
<evidence type="ECO:0000256" key="3">
    <source>
        <dbReference type="ARBA" id="ARBA00022832"/>
    </source>
</evidence>
<evidence type="ECO:0000256" key="1">
    <source>
        <dbReference type="ARBA" id="ARBA00006432"/>
    </source>
</evidence>
<dbReference type="PANTHER" id="PTHR22754">
    <property type="entry name" value="DISCO-INTERACTING PROTEIN 2 DIP2 -RELATED"/>
    <property type="match status" value="1"/>
</dbReference>
<evidence type="ECO:0000259" key="5">
    <source>
        <dbReference type="Pfam" id="PF00501"/>
    </source>
</evidence>
<dbReference type="Pfam" id="PF23024">
    <property type="entry name" value="AMP-dom_DIP2-like"/>
    <property type="match status" value="1"/>
</dbReference>
<dbReference type="Pfam" id="PF00501">
    <property type="entry name" value="AMP-binding"/>
    <property type="match status" value="1"/>
</dbReference>
<evidence type="ECO:0000256" key="2">
    <source>
        <dbReference type="ARBA" id="ARBA00022598"/>
    </source>
</evidence>
<dbReference type="Gene3D" id="3.30.300.30">
    <property type="match status" value="1"/>
</dbReference>
<dbReference type="GO" id="GO:0016874">
    <property type="term" value="F:ligase activity"/>
    <property type="evidence" value="ECO:0007669"/>
    <property type="project" value="UniProtKB-KW"/>
</dbReference>
<feature type="domain" description="AMP-binding enzyme C-terminal" evidence="6">
    <location>
        <begin position="463"/>
        <end position="575"/>
    </location>
</feature>